<accession>A0A6L2J8Z5</accession>
<dbReference type="EMBL" id="BKCJ010000360">
    <property type="protein sequence ID" value="GEU32475.1"/>
    <property type="molecule type" value="Genomic_DNA"/>
</dbReference>
<name>A0A6L2J8Z5_TANCI</name>
<feature type="compositionally biased region" description="Basic and acidic residues" evidence="1">
    <location>
        <begin position="41"/>
        <end position="56"/>
    </location>
</feature>
<feature type="compositionally biased region" description="Basic and acidic residues" evidence="1">
    <location>
        <begin position="361"/>
        <end position="376"/>
    </location>
</feature>
<dbReference type="PANTHER" id="PTHR11439:SF495">
    <property type="entry name" value="REVERSE TRANSCRIPTASE, RNA-DEPENDENT DNA POLYMERASE-RELATED"/>
    <property type="match status" value="1"/>
</dbReference>
<comment type="caution">
    <text evidence="3">The sequence shown here is derived from an EMBL/GenBank/DDBJ whole genome shotgun (WGS) entry which is preliminary data.</text>
</comment>
<dbReference type="InterPro" id="IPR013103">
    <property type="entry name" value="RVT_2"/>
</dbReference>
<protein>
    <recommendedName>
        <fullName evidence="2">Reverse transcriptase Ty1/copia-type domain-containing protein</fullName>
    </recommendedName>
</protein>
<organism evidence="3">
    <name type="scientific">Tanacetum cinerariifolium</name>
    <name type="common">Dalmatian daisy</name>
    <name type="synonym">Chrysanthemum cinerariifolium</name>
    <dbReference type="NCBI Taxonomy" id="118510"/>
    <lineage>
        <taxon>Eukaryota</taxon>
        <taxon>Viridiplantae</taxon>
        <taxon>Streptophyta</taxon>
        <taxon>Embryophyta</taxon>
        <taxon>Tracheophyta</taxon>
        <taxon>Spermatophyta</taxon>
        <taxon>Magnoliopsida</taxon>
        <taxon>eudicotyledons</taxon>
        <taxon>Gunneridae</taxon>
        <taxon>Pentapetalae</taxon>
        <taxon>asterids</taxon>
        <taxon>campanulids</taxon>
        <taxon>Asterales</taxon>
        <taxon>Asteraceae</taxon>
        <taxon>Asteroideae</taxon>
        <taxon>Anthemideae</taxon>
        <taxon>Anthemidinae</taxon>
        <taxon>Tanacetum</taxon>
    </lineage>
</organism>
<proteinExistence type="predicted"/>
<evidence type="ECO:0000256" key="1">
    <source>
        <dbReference type="SAM" id="MobiDB-lite"/>
    </source>
</evidence>
<evidence type="ECO:0000313" key="3">
    <source>
        <dbReference type="EMBL" id="GEU32475.1"/>
    </source>
</evidence>
<gene>
    <name evidence="3" type="ORF">Tci_004453</name>
</gene>
<evidence type="ECO:0000259" key="2">
    <source>
        <dbReference type="Pfam" id="PF07727"/>
    </source>
</evidence>
<feature type="domain" description="Reverse transcriptase Ty1/copia-type" evidence="2">
    <location>
        <begin position="253"/>
        <end position="322"/>
    </location>
</feature>
<feature type="region of interest" description="Disordered" evidence="1">
    <location>
        <begin position="37"/>
        <end position="56"/>
    </location>
</feature>
<dbReference type="Pfam" id="PF07727">
    <property type="entry name" value="RVT_2"/>
    <property type="match status" value="1"/>
</dbReference>
<dbReference type="PANTHER" id="PTHR11439">
    <property type="entry name" value="GAG-POL-RELATED RETROTRANSPOSON"/>
    <property type="match status" value="1"/>
</dbReference>
<dbReference type="AlphaFoldDB" id="A0A6L2J8Z5"/>
<reference evidence="3" key="1">
    <citation type="journal article" date="2019" name="Sci. Rep.">
        <title>Draft genome of Tanacetum cinerariifolium, the natural source of mosquito coil.</title>
        <authorList>
            <person name="Yamashiro T."/>
            <person name="Shiraishi A."/>
            <person name="Satake H."/>
            <person name="Nakayama K."/>
        </authorList>
    </citation>
    <scope>NUCLEOTIDE SEQUENCE</scope>
</reference>
<sequence>MGIAIKHYWSEAVEFKSEREREGRRDETFIMMVRSKRRGGKERWEKKMKTRSKDEPSRMFNGEVEKVRRLQKEDVFLEDKGKEHGVDSKEDKVVLKVEDVSLVDGVFDGALGEDGDEDFLIGKRKSWRKKKRNVVNMIVTSPHRAWTEYVSEGVTSKYFKLKEKGTTTNECFENHNSLHLLKIVRCYLPERRSSIPIDLFTAFALTRSVPLVKKLTVHDSGDFMAVCQEEGIDFKESFAPVARLDAIRIFLAFEVYVSQPDGFVDKDNLNHVYKLKKALYGLKQAPRAWYDLLSKFLLSQDISKGTVDPTLFIRRREGKHILLDYRFHKVSEASFLNQSKYALESLKKYDMNSSDPVDTPMVEKSKLDEDPQGKAVDPTHYHEMIGTLMYLTASRPDVVCMCAGYQEKPIEKHLHVVKRIFKYLRGTVNRGLWYPKDSSIALTAYADADHVGCQDTRRM</sequence>
<feature type="region of interest" description="Disordered" evidence="1">
    <location>
        <begin position="353"/>
        <end position="376"/>
    </location>
</feature>